<dbReference type="InterPro" id="IPR050951">
    <property type="entry name" value="Retrovirus_Pol_polyprotein"/>
</dbReference>
<comment type="caution">
    <text evidence="11">The sequence shown here is derived from an EMBL/GenBank/DDBJ whole genome shotgun (WGS) entry which is preliminary data.</text>
</comment>
<evidence type="ECO:0000256" key="5">
    <source>
        <dbReference type="ARBA" id="ARBA00022759"/>
    </source>
</evidence>
<dbReference type="Pfam" id="PF17917">
    <property type="entry name" value="RT_RNaseH"/>
    <property type="match status" value="1"/>
</dbReference>
<feature type="region of interest" description="Disordered" evidence="9">
    <location>
        <begin position="302"/>
        <end position="358"/>
    </location>
</feature>
<proteinExistence type="predicted"/>
<evidence type="ECO:0000259" key="10">
    <source>
        <dbReference type="PROSITE" id="PS50994"/>
    </source>
</evidence>
<accession>A0ABQ5GY49</accession>
<dbReference type="CDD" id="cd00303">
    <property type="entry name" value="retropepsin_like"/>
    <property type="match status" value="1"/>
</dbReference>
<keyword evidence="2" id="KW-0808">Transferase</keyword>
<dbReference type="InterPro" id="IPR013103">
    <property type="entry name" value="RVT_2"/>
</dbReference>
<dbReference type="InterPro" id="IPR041373">
    <property type="entry name" value="RT_RNaseH"/>
</dbReference>
<reference evidence="11" key="2">
    <citation type="submission" date="2022-01" db="EMBL/GenBank/DDBJ databases">
        <authorList>
            <person name="Yamashiro T."/>
            <person name="Shiraishi A."/>
            <person name="Satake H."/>
            <person name="Nakayama K."/>
        </authorList>
    </citation>
    <scope>NUCLEOTIDE SEQUENCE</scope>
</reference>
<dbReference type="Pfam" id="PF25597">
    <property type="entry name" value="SH3_retrovirus"/>
    <property type="match status" value="1"/>
</dbReference>
<evidence type="ECO:0000313" key="11">
    <source>
        <dbReference type="EMBL" id="GJT80563.1"/>
    </source>
</evidence>
<keyword evidence="6" id="KW-0378">Hydrolase</keyword>
<evidence type="ECO:0000256" key="9">
    <source>
        <dbReference type="SAM" id="MobiDB-lite"/>
    </source>
</evidence>
<dbReference type="SUPFAM" id="SSF53098">
    <property type="entry name" value="Ribonuclease H-like"/>
    <property type="match status" value="1"/>
</dbReference>
<feature type="compositionally biased region" description="Basic residues" evidence="9">
    <location>
        <begin position="17"/>
        <end position="26"/>
    </location>
</feature>
<keyword evidence="5" id="KW-0255">Endonuclease</keyword>
<feature type="compositionally biased region" description="Low complexity" evidence="9">
    <location>
        <begin position="333"/>
        <end position="358"/>
    </location>
</feature>
<dbReference type="Proteomes" id="UP001151760">
    <property type="component" value="Unassembled WGS sequence"/>
</dbReference>
<name>A0ABQ5GY49_9ASTR</name>
<dbReference type="Gene3D" id="3.30.420.10">
    <property type="entry name" value="Ribonuclease H-like superfamily/Ribonuclease H"/>
    <property type="match status" value="1"/>
</dbReference>
<dbReference type="PANTHER" id="PTHR37984:SF5">
    <property type="entry name" value="PROTEIN NYNRIN-LIKE"/>
    <property type="match status" value="1"/>
</dbReference>
<feature type="region of interest" description="Disordered" evidence="9">
    <location>
        <begin position="1"/>
        <end position="29"/>
    </location>
</feature>
<evidence type="ECO:0000313" key="12">
    <source>
        <dbReference type="Proteomes" id="UP001151760"/>
    </source>
</evidence>
<feature type="region of interest" description="Disordered" evidence="9">
    <location>
        <begin position="2021"/>
        <end position="2042"/>
    </location>
</feature>
<dbReference type="InterPro" id="IPR043502">
    <property type="entry name" value="DNA/RNA_pol_sf"/>
</dbReference>
<dbReference type="InterPro" id="IPR001584">
    <property type="entry name" value="Integrase_cat-core"/>
</dbReference>
<keyword evidence="4" id="KW-0540">Nuclease</keyword>
<dbReference type="Pfam" id="PF17919">
    <property type="entry name" value="RT_RNaseH_2"/>
    <property type="match status" value="1"/>
</dbReference>
<dbReference type="Gene3D" id="3.30.70.270">
    <property type="match status" value="2"/>
</dbReference>
<dbReference type="PANTHER" id="PTHR37984">
    <property type="entry name" value="PROTEIN CBG26694"/>
    <property type="match status" value="1"/>
</dbReference>
<dbReference type="GO" id="GO:0003964">
    <property type="term" value="F:RNA-directed DNA polymerase activity"/>
    <property type="evidence" value="ECO:0007669"/>
    <property type="project" value="UniProtKB-KW"/>
</dbReference>
<evidence type="ECO:0000256" key="3">
    <source>
        <dbReference type="ARBA" id="ARBA00022695"/>
    </source>
</evidence>
<dbReference type="EC" id="2.7.7.49" evidence="1"/>
<dbReference type="InterPro" id="IPR057670">
    <property type="entry name" value="SH3_retrovirus"/>
</dbReference>
<dbReference type="InterPro" id="IPR043128">
    <property type="entry name" value="Rev_trsase/Diguanyl_cyclase"/>
</dbReference>
<keyword evidence="7 11" id="KW-0695">RNA-directed DNA polymerase</keyword>
<reference evidence="11" key="1">
    <citation type="journal article" date="2022" name="Int. J. Mol. Sci.">
        <title>Draft Genome of Tanacetum Coccineum: Genomic Comparison of Closely Related Tanacetum-Family Plants.</title>
        <authorList>
            <person name="Yamashiro T."/>
            <person name="Shiraishi A."/>
            <person name="Nakayama K."/>
            <person name="Satake H."/>
        </authorList>
    </citation>
    <scope>NUCLEOTIDE SEQUENCE</scope>
</reference>
<protein>
    <recommendedName>
        <fullName evidence="1">RNA-directed DNA polymerase</fullName>
        <ecNumber evidence="1">2.7.7.49</ecNumber>
    </recommendedName>
</protein>
<dbReference type="InterPro" id="IPR000477">
    <property type="entry name" value="RT_dom"/>
</dbReference>
<dbReference type="Pfam" id="PF00078">
    <property type="entry name" value="RVT_1"/>
    <property type="match status" value="1"/>
</dbReference>
<keyword evidence="3" id="KW-0548">Nucleotidyltransferase</keyword>
<evidence type="ECO:0000256" key="4">
    <source>
        <dbReference type="ARBA" id="ARBA00022722"/>
    </source>
</evidence>
<dbReference type="InterPro" id="IPR041577">
    <property type="entry name" value="RT_RNaseH_2"/>
</dbReference>
<feature type="compositionally biased region" description="Polar residues" evidence="9">
    <location>
        <begin position="1"/>
        <end position="16"/>
    </location>
</feature>
<evidence type="ECO:0000256" key="1">
    <source>
        <dbReference type="ARBA" id="ARBA00012493"/>
    </source>
</evidence>
<feature type="region of interest" description="Disordered" evidence="9">
    <location>
        <begin position="221"/>
        <end position="240"/>
    </location>
</feature>
<dbReference type="Gene3D" id="3.10.10.10">
    <property type="entry name" value="HIV Type 1 Reverse Transcriptase, subunit A, domain 1"/>
    <property type="match status" value="1"/>
</dbReference>
<feature type="compositionally biased region" description="Polar residues" evidence="9">
    <location>
        <begin position="231"/>
        <end position="240"/>
    </location>
</feature>
<dbReference type="Gene3D" id="2.40.70.10">
    <property type="entry name" value="Acid Proteases"/>
    <property type="match status" value="1"/>
</dbReference>
<dbReference type="CDD" id="cd01647">
    <property type="entry name" value="RT_LTR"/>
    <property type="match status" value="1"/>
</dbReference>
<dbReference type="CDD" id="cd09274">
    <property type="entry name" value="RNase_HI_RT_Ty3"/>
    <property type="match status" value="1"/>
</dbReference>
<dbReference type="InterPro" id="IPR012337">
    <property type="entry name" value="RNaseH-like_sf"/>
</dbReference>
<feature type="compositionally biased region" description="Low complexity" evidence="9">
    <location>
        <begin position="2032"/>
        <end position="2042"/>
    </location>
</feature>
<sequence>MRTRSSSNLIVESSTTPKRRNRRRSKQRAEPFSLEETFVVTMADQRTMAELLQAPTEGYGDAIVTPAILAKNFELKHGLLNLVTSKQFYGFEKEDPHAHIRRFNKITSTIKYKDVPNSSIKLMLFPFSIEGAARIWLEKEPPRSILTWEDLVSNEAWDRFKDLLHACPNHGFTELHQLDTFYNALNPTDQDSLNAAAGGNLLTKTPRDALTIIENKSKVRNSRNKPVVSKVSANTSSSTTACPSEMAALTDAVNSMLRHVKTSPLKIVKAITESCVTCGGPHPYYECLAADGNTFNASTVATTNNQNQEYRPQGDPTYRASNQMGPPGFPPMQNNQNRFNQNQGYNQNRGNNFNKGNQNYQAPPQYRPSNDLSSYMKTNDVNMRIMQNQISNMRTELKKEMDTTLTRQNNAFKNELTNDIKNMMSSFFQMNTASSSGSGSLPSNTVTNPRGDLKAITTRSGISYDGPLIPPPFSPISKVVEREPEVTKDTVQTSTENIQPPVVQIQAPFNEPVVAPKPKPFIPYPSRANKQKLREKDDNLASKFVEIFRELHFELSFADALLHMPKFASMFKSLLNNKEKLFDLAKTSVNENCSVVILKKLPEKLGDPDKFLIPCDFPEIVECLALADLGASINLMPLSIWKKLSLPELTPTRMILELADRSTTSPSELTLRVDDEAITFKVGQTSRYSYNNAKSVNRINVIDVSCEEYAQEGGDFILEEIEACLTNDSIPPGIDDADFDPEGDLLLLEKLLNDDPSSPLPPKELHFEEIKTIKSSIDDPPELELKDLPSHLEYAFLEGTDKLPVIISKELKDEEKAALLKVLKSHKRAIAWKISDIKGIDPSFCTHKILMEDDFKPAIQHQRRVNPKIHEVIKKEVIKLLDAGLIYPISDSPWVSPVHCVPKKGGMTVVENEDNELIPTRLVTGWRVCIDYRKLNDATRKDHFPLPFMDQMLERLAGNEYYCFLDGFSGYFQIPIDPKDQDKTTFTCPYGTFAYRRMPFGLCNASGTFQRCMMAIFHDMIEETMEVFMDDFSVFRDSFSSCLSYLDKMLKRCEDTNLVLNWEKCHFMVKEGIVLGHKISKSGIEVDKAKVDVIAKLPHPTTVKGVRSFLGHAGFYRRFIQDFSKIARPMTHLLEKETPFVFSKECIEAFNILKKKLTEAPILVAPDWDLPFKIMCDASDYAVAHYTTTEKELLAVVYAFEKFRPYLVLSKTTVYTDNSALKYLLAKQDAKPRLLRWLLLLQEFDIIIHDKKGVENLAADHLSRLENPHQSDLEKKEITKIFPLETLGMVTFLGDTNQMIRLYVYGQEAVDILTACHNGPTGGHHGANYTAKKSLIPVSFGLLFTEMPMTWSHGVTLVNVKAKSCNMMKCLKMLFKFARSLTCGASILWDHSRLHEGTSIFSWTSTTCQNGDRGTHFYNDQFAKVMLKYGVTHHLSTAYHPQTSGQVEVSNRGLKRILERTVGENRASWSDKLDDALWAFRTAFKTPIGCTPYKLVYGKACHLPIELEHKAYWALKHCNFDLKTAGDHRKVQMNELNELRDLAYENSLIYKEKTKKIHDSKIKNRVFNVGDRVLLFNSRLKIFSGKLKTRWTGPFTVAQVFPYGTVELSSTNGPNFKDCPDFEDSRACEIPSGESKVHIEVLSVLWGNRLPIPDGSRPLSRFKNSPWKGFPFKALGSSVTDVLDSHACLVLITENVQADNTVRVDQIVAIFPIKSSIHSTETNQVVKCERLEKELSKRADNVNNKSFNELSKRFFELEQHSINLELALQQSQEQLNNDKVWKQKESTSFRELNVKYFEIQDLKAQLQDKDIAISKLKKLIEKMKGKSVETKFEKPSIIRQPNAFKSQRQSVLGKPATFSDSFAKTDFSKSKSNFATSVSRPQLKSNRLEDRVMHNNSEGKKQQVEYHHKNFRFSNNKTFVTACNDSLNAKTSNVNFVCVTCGKCVLNDNHDMCVLHYINGVNSRTKMPMAVPISAREPKRTVNQSVATPLKRTIAAESTNQKPRSTIKKQYEQIRIKSRTTNISEPRNLRKSTVSNTPSSSNSFAARRDNFIHRRIWVLKAHDGKSQASKDGENLDMKEKGDACIFVGYSTQSRTYRVYNKRTRVIVETIHVNFDELPQMALDHIRSDLVPQCPTTALGQDNLSHGPHSQENVPQAAKTVTMLNELDLLFSLMFDELLNGTTQVVSKSSAVTTADAPNQRQQQHITPSTSITVSIDTLPLNIQTTLETTTNGYSLQEGIDFKESFASVARLEAIRLFVMYAAHKSIPVYQMDVKTTFLNGPLKEEVYINYPNRFVDPHHPDKVYYLKKTLYGLKQAPRALYDELSNFLISKGFLKGEAEYVSLSACCAQVLWLRTQVTDYGFHFDKIPMYCDSKAAISISCNPVQHSRTKHINVRYHFIKEHVEKGIVELFFIGTEYQLANLLTIALSKKIGSSISSDD</sequence>
<dbReference type="InterPro" id="IPR036397">
    <property type="entry name" value="RNaseH_sf"/>
</dbReference>
<dbReference type="SUPFAM" id="SSF56672">
    <property type="entry name" value="DNA/RNA polymerases"/>
    <property type="match status" value="1"/>
</dbReference>
<dbReference type="InterPro" id="IPR021109">
    <property type="entry name" value="Peptidase_aspartic_dom_sf"/>
</dbReference>
<evidence type="ECO:0000256" key="6">
    <source>
        <dbReference type="ARBA" id="ARBA00022801"/>
    </source>
</evidence>
<evidence type="ECO:0000256" key="7">
    <source>
        <dbReference type="ARBA" id="ARBA00022918"/>
    </source>
</evidence>
<evidence type="ECO:0000256" key="2">
    <source>
        <dbReference type="ARBA" id="ARBA00022679"/>
    </source>
</evidence>
<keyword evidence="8" id="KW-0511">Multifunctional enzyme</keyword>
<gene>
    <name evidence="11" type="ORF">Tco_1054905</name>
</gene>
<dbReference type="Pfam" id="PF07727">
    <property type="entry name" value="RVT_2"/>
    <property type="match status" value="1"/>
</dbReference>
<organism evidence="11 12">
    <name type="scientific">Tanacetum coccineum</name>
    <dbReference type="NCBI Taxonomy" id="301880"/>
    <lineage>
        <taxon>Eukaryota</taxon>
        <taxon>Viridiplantae</taxon>
        <taxon>Streptophyta</taxon>
        <taxon>Embryophyta</taxon>
        <taxon>Tracheophyta</taxon>
        <taxon>Spermatophyta</taxon>
        <taxon>Magnoliopsida</taxon>
        <taxon>eudicotyledons</taxon>
        <taxon>Gunneridae</taxon>
        <taxon>Pentapetalae</taxon>
        <taxon>asterids</taxon>
        <taxon>campanulids</taxon>
        <taxon>Asterales</taxon>
        <taxon>Asteraceae</taxon>
        <taxon>Asteroideae</taxon>
        <taxon>Anthemideae</taxon>
        <taxon>Anthemidinae</taxon>
        <taxon>Tanacetum</taxon>
    </lineage>
</organism>
<feature type="domain" description="Integrase catalytic" evidence="10">
    <location>
        <begin position="1412"/>
        <end position="1500"/>
    </location>
</feature>
<keyword evidence="12" id="KW-1185">Reference proteome</keyword>
<dbReference type="PROSITE" id="PS50994">
    <property type="entry name" value="INTEGRASE"/>
    <property type="match status" value="1"/>
</dbReference>
<evidence type="ECO:0000256" key="8">
    <source>
        <dbReference type="ARBA" id="ARBA00023268"/>
    </source>
</evidence>
<dbReference type="EMBL" id="BQNB010019004">
    <property type="protein sequence ID" value="GJT80563.1"/>
    <property type="molecule type" value="Genomic_DNA"/>
</dbReference>
<dbReference type="CDD" id="cd09272">
    <property type="entry name" value="RNase_HI_RT_Ty1"/>
    <property type="match status" value="1"/>
</dbReference>